<comment type="caution">
    <text evidence="2">The sequence shown here is derived from an EMBL/GenBank/DDBJ whole genome shotgun (WGS) entry which is preliminary data.</text>
</comment>
<sequence>MSTDGDDGSLRLLAAPAVLAVVVLLLLVTACSAAGGEETRTSGDGGDATAVAASAAGGGDGAGDDESGVDDGDGDAQPVLPAEITDDGRMLQPDGHKGIWFETAPGDPLGKLVYESQRFVGDPVELELLGDRALMPEWADMPDLCTGEILERLKALGFREVDSAAIGTGVVACGGIGEFNPSSIRKLGDVNWGTVAGLSAYGEGTRVENVGRSDFVAIDMSGAIGCNSFVSSASDEFYFYSSAWGSGGEYGCQRASSLLQALLNVIGEKNDKV</sequence>
<reference evidence="2" key="2">
    <citation type="submission" date="2021-04" db="EMBL/GenBank/DDBJ databases">
        <authorList>
            <person name="Gilroy R."/>
        </authorList>
    </citation>
    <scope>NUCLEOTIDE SEQUENCE</scope>
    <source>
        <strain evidence="2">ChiHjej13B12-4958</strain>
    </source>
</reference>
<name>A0A9D2QER5_9CORY</name>
<dbReference type="AlphaFoldDB" id="A0A9D2QER5"/>
<dbReference type="Proteomes" id="UP000823858">
    <property type="component" value="Unassembled WGS sequence"/>
</dbReference>
<evidence type="ECO:0000313" key="2">
    <source>
        <dbReference type="EMBL" id="HJC84697.1"/>
    </source>
</evidence>
<protein>
    <submittedName>
        <fullName evidence="2">Uncharacterized protein</fullName>
    </submittedName>
</protein>
<proteinExistence type="predicted"/>
<evidence type="ECO:0000256" key="1">
    <source>
        <dbReference type="SAM" id="MobiDB-lite"/>
    </source>
</evidence>
<accession>A0A9D2QER5</accession>
<organism evidence="2 3">
    <name type="scientific">Candidatus Corynebacterium faecigallinarum</name>
    <dbReference type="NCBI Taxonomy" id="2838528"/>
    <lineage>
        <taxon>Bacteria</taxon>
        <taxon>Bacillati</taxon>
        <taxon>Actinomycetota</taxon>
        <taxon>Actinomycetes</taxon>
        <taxon>Mycobacteriales</taxon>
        <taxon>Corynebacteriaceae</taxon>
        <taxon>Corynebacterium</taxon>
    </lineage>
</organism>
<reference evidence="2" key="1">
    <citation type="journal article" date="2021" name="PeerJ">
        <title>Extensive microbial diversity within the chicken gut microbiome revealed by metagenomics and culture.</title>
        <authorList>
            <person name="Gilroy R."/>
            <person name="Ravi A."/>
            <person name="Getino M."/>
            <person name="Pursley I."/>
            <person name="Horton D.L."/>
            <person name="Alikhan N.F."/>
            <person name="Baker D."/>
            <person name="Gharbi K."/>
            <person name="Hall N."/>
            <person name="Watson M."/>
            <person name="Adriaenssens E.M."/>
            <person name="Foster-Nyarko E."/>
            <person name="Jarju S."/>
            <person name="Secka A."/>
            <person name="Antonio M."/>
            <person name="Oren A."/>
            <person name="Chaudhuri R.R."/>
            <person name="La Ragione R."/>
            <person name="Hildebrand F."/>
            <person name="Pallen M.J."/>
        </authorList>
    </citation>
    <scope>NUCLEOTIDE SEQUENCE</scope>
    <source>
        <strain evidence="2">ChiHjej13B12-4958</strain>
    </source>
</reference>
<dbReference type="EMBL" id="DWVP01000006">
    <property type="protein sequence ID" value="HJC84697.1"/>
    <property type="molecule type" value="Genomic_DNA"/>
</dbReference>
<evidence type="ECO:0000313" key="3">
    <source>
        <dbReference type="Proteomes" id="UP000823858"/>
    </source>
</evidence>
<feature type="region of interest" description="Disordered" evidence="1">
    <location>
        <begin position="36"/>
        <end position="98"/>
    </location>
</feature>
<feature type="compositionally biased region" description="Basic and acidic residues" evidence="1">
    <location>
        <begin position="86"/>
        <end position="98"/>
    </location>
</feature>
<feature type="compositionally biased region" description="Acidic residues" evidence="1">
    <location>
        <begin position="62"/>
        <end position="74"/>
    </location>
</feature>
<gene>
    <name evidence="2" type="ORF">H9751_03960</name>
</gene>